<accession>A0ABQ1L032</accession>
<protein>
    <submittedName>
        <fullName evidence="2">Ubiquinol-cytochrome c reductase</fullName>
    </submittedName>
</protein>
<dbReference type="SUPFAM" id="SSF88697">
    <property type="entry name" value="PUA domain-like"/>
    <property type="match status" value="1"/>
</dbReference>
<dbReference type="PANTHER" id="PTHR14087:SF7">
    <property type="entry name" value="THYMOCYTE NUCLEAR PROTEIN 1"/>
    <property type="match status" value="1"/>
</dbReference>
<name>A0ABQ1L032_9SPHI</name>
<dbReference type="InterPro" id="IPR002740">
    <property type="entry name" value="EVE_domain"/>
</dbReference>
<evidence type="ECO:0000313" key="2">
    <source>
        <dbReference type="EMBL" id="GGC16675.1"/>
    </source>
</evidence>
<keyword evidence="3" id="KW-1185">Reference proteome</keyword>
<proteinExistence type="predicted"/>
<gene>
    <name evidence="2" type="ORF">GCM10011386_05640</name>
</gene>
<dbReference type="Pfam" id="PF01878">
    <property type="entry name" value="EVE"/>
    <property type="match status" value="1"/>
</dbReference>
<dbReference type="Proteomes" id="UP000597338">
    <property type="component" value="Unassembled WGS sequence"/>
</dbReference>
<dbReference type="RefSeq" id="WP_188747142.1">
    <property type="nucleotide sequence ID" value="NZ_BMIK01000001.1"/>
</dbReference>
<comment type="caution">
    <text evidence="2">The sequence shown here is derived from an EMBL/GenBank/DDBJ whole genome shotgun (WGS) entry which is preliminary data.</text>
</comment>
<reference evidence="3" key="1">
    <citation type="journal article" date="2019" name="Int. J. Syst. Evol. Microbiol.">
        <title>The Global Catalogue of Microorganisms (GCM) 10K type strain sequencing project: providing services to taxonomists for standard genome sequencing and annotation.</title>
        <authorList>
            <consortium name="The Broad Institute Genomics Platform"/>
            <consortium name="The Broad Institute Genome Sequencing Center for Infectious Disease"/>
            <person name="Wu L."/>
            <person name="Ma J."/>
        </authorList>
    </citation>
    <scope>NUCLEOTIDE SEQUENCE [LARGE SCALE GENOMIC DNA]</scope>
    <source>
        <strain evidence="3">CGMCC 1.15342</strain>
    </source>
</reference>
<dbReference type="InterPro" id="IPR015947">
    <property type="entry name" value="PUA-like_sf"/>
</dbReference>
<evidence type="ECO:0000259" key="1">
    <source>
        <dbReference type="Pfam" id="PF01878"/>
    </source>
</evidence>
<organism evidence="2 3">
    <name type="scientific">Parapedobacter defluvii</name>
    <dbReference type="NCBI Taxonomy" id="2045106"/>
    <lineage>
        <taxon>Bacteria</taxon>
        <taxon>Pseudomonadati</taxon>
        <taxon>Bacteroidota</taxon>
        <taxon>Sphingobacteriia</taxon>
        <taxon>Sphingobacteriales</taxon>
        <taxon>Sphingobacteriaceae</taxon>
        <taxon>Parapedobacter</taxon>
    </lineage>
</organism>
<evidence type="ECO:0000313" key="3">
    <source>
        <dbReference type="Proteomes" id="UP000597338"/>
    </source>
</evidence>
<dbReference type="CDD" id="cd21133">
    <property type="entry name" value="EVE"/>
    <property type="match status" value="1"/>
</dbReference>
<dbReference type="PANTHER" id="PTHR14087">
    <property type="entry name" value="THYMOCYTE NUCLEAR PROTEIN 1"/>
    <property type="match status" value="1"/>
</dbReference>
<dbReference type="Gene3D" id="3.10.590.10">
    <property type="entry name" value="ph1033 like domains"/>
    <property type="match status" value="1"/>
</dbReference>
<sequence>MNHFLVKSEPFKYSWEQFLKDKQTFWDGVRNYQARNTLQSMKKGDLVLFYHSNEGKEVVGIAKVVKEHYQDPTTNDERWVVVDLAPVETLKKPVTLETIKADPLLQHIALVRQGRLSVMPLTREEFDRIVALGSGNFVD</sequence>
<dbReference type="InterPro" id="IPR047197">
    <property type="entry name" value="THYN1-like_EVE"/>
</dbReference>
<dbReference type="EMBL" id="BMIK01000001">
    <property type="protein sequence ID" value="GGC16675.1"/>
    <property type="molecule type" value="Genomic_DNA"/>
</dbReference>
<dbReference type="InterPro" id="IPR052181">
    <property type="entry name" value="5hmC_binding"/>
</dbReference>
<feature type="domain" description="EVE" evidence="1">
    <location>
        <begin position="2"/>
        <end position="131"/>
    </location>
</feature>